<evidence type="ECO:0000256" key="1">
    <source>
        <dbReference type="ARBA" id="ARBA00009861"/>
    </source>
</evidence>
<evidence type="ECO:0000256" key="3">
    <source>
        <dbReference type="SAM" id="Phobius"/>
    </source>
</evidence>
<dbReference type="Gene3D" id="3.30.559.10">
    <property type="entry name" value="Chloramphenicol acetyltransferase-like domain"/>
    <property type="match status" value="1"/>
</dbReference>
<comment type="similarity">
    <text evidence="1">Belongs to the plant acyltransferase family.</text>
</comment>
<dbReference type="PANTHER" id="PTHR31147">
    <property type="entry name" value="ACYL TRANSFERASE 4"/>
    <property type="match status" value="1"/>
</dbReference>
<reference evidence="4 5" key="1">
    <citation type="journal article" date="2012" name="Nature">
        <title>Repeated polyploidization of Gossypium genomes and the evolution of spinnable cotton fibres.</title>
        <authorList>
            <person name="Paterson A.H."/>
            <person name="Wendel J.F."/>
            <person name="Gundlach H."/>
            <person name="Guo H."/>
            <person name="Jenkins J."/>
            <person name="Jin D."/>
            <person name="Llewellyn D."/>
            <person name="Showmaker K.C."/>
            <person name="Shu S."/>
            <person name="Udall J."/>
            <person name="Yoo M.J."/>
            <person name="Byers R."/>
            <person name="Chen W."/>
            <person name="Doron-Faigenboim A."/>
            <person name="Duke M.V."/>
            <person name="Gong L."/>
            <person name="Grimwood J."/>
            <person name="Grover C."/>
            <person name="Grupp K."/>
            <person name="Hu G."/>
            <person name="Lee T.H."/>
            <person name="Li J."/>
            <person name="Lin L."/>
            <person name="Liu T."/>
            <person name="Marler B.S."/>
            <person name="Page J.T."/>
            <person name="Roberts A.W."/>
            <person name="Romanel E."/>
            <person name="Sanders W.S."/>
            <person name="Szadkowski E."/>
            <person name="Tan X."/>
            <person name="Tang H."/>
            <person name="Xu C."/>
            <person name="Wang J."/>
            <person name="Wang Z."/>
            <person name="Zhang D."/>
            <person name="Zhang L."/>
            <person name="Ashrafi H."/>
            <person name="Bedon F."/>
            <person name="Bowers J.E."/>
            <person name="Brubaker C.L."/>
            <person name="Chee P.W."/>
            <person name="Das S."/>
            <person name="Gingle A.R."/>
            <person name="Haigler C.H."/>
            <person name="Harker D."/>
            <person name="Hoffmann L.V."/>
            <person name="Hovav R."/>
            <person name="Jones D.C."/>
            <person name="Lemke C."/>
            <person name="Mansoor S."/>
            <person name="ur Rahman M."/>
            <person name="Rainville L.N."/>
            <person name="Rambani A."/>
            <person name="Reddy U.K."/>
            <person name="Rong J.K."/>
            <person name="Saranga Y."/>
            <person name="Scheffler B.E."/>
            <person name="Scheffler J.A."/>
            <person name="Stelly D.M."/>
            <person name="Triplett B.A."/>
            <person name="Van Deynze A."/>
            <person name="Vaslin M.F."/>
            <person name="Waghmare V.N."/>
            <person name="Walford S.A."/>
            <person name="Wright R.J."/>
            <person name="Zaki E.A."/>
            <person name="Zhang T."/>
            <person name="Dennis E.S."/>
            <person name="Mayer K.F."/>
            <person name="Peterson D.G."/>
            <person name="Rokhsar D.S."/>
            <person name="Wang X."/>
            <person name="Schmutz J."/>
        </authorList>
    </citation>
    <scope>NUCLEOTIDE SEQUENCE [LARGE SCALE GENOMIC DNA]</scope>
</reference>
<dbReference type="Proteomes" id="UP000032304">
    <property type="component" value="Chromosome 13"/>
</dbReference>
<dbReference type="Pfam" id="PF02458">
    <property type="entry name" value="Transferase"/>
    <property type="match status" value="1"/>
</dbReference>
<dbReference type="Gramene" id="KJB80921">
    <property type="protein sequence ID" value="KJB80921"/>
    <property type="gene ID" value="B456_013G121500"/>
</dbReference>
<keyword evidence="3" id="KW-0472">Membrane</keyword>
<sequence>MALLPSKSLVFTVRRQEAELVVPCEPTPHECKPLSDIDDQEGHRFHVRGFHFHQSNLSMKGQDPAKVIKEALAKALVFYYPFAGRLREGPNRKLIVDCTGEGVLFIEADADVSLVDFGDELYPPFPCAEELLYDVPGSNGLLNSPLLLIQVTRLKCGGFIFAHRFNHTMGDGTGLSQFMTAVGEIAHGALAPLTPPVWERHLLSARDAPLITFIVRSTLTILQLWNLIQMMMFALFASLMLVSSSIPLCHWDIMGMHLASLQLHQTLES</sequence>
<proteinExistence type="inferred from homology"/>
<evidence type="ECO:0000313" key="5">
    <source>
        <dbReference type="Proteomes" id="UP000032304"/>
    </source>
</evidence>
<dbReference type="EMBL" id="CM001752">
    <property type="protein sequence ID" value="KJB80921.1"/>
    <property type="molecule type" value="Genomic_DNA"/>
</dbReference>
<evidence type="ECO:0000256" key="2">
    <source>
        <dbReference type="ARBA" id="ARBA00022679"/>
    </source>
</evidence>
<dbReference type="AlphaFoldDB" id="A0A0D2VCR6"/>
<organism evidence="4 5">
    <name type="scientific">Gossypium raimondii</name>
    <name type="common">Peruvian cotton</name>
    <name type="synonym">Gossypium klotzschianum subsp. raimondii</name>
    <dbReference type="NCBI Taxonomy" id="29730"/>
    <lineage>
        <taxon>Eukaryota</taxon>
        <taxon>Viridiplantae</taxon>
        <taxon>Streptophyta</taxon>
        <taxon>Embryophyta</taxon>
        <taxon>Tracheophyta</taxon>
        <taxon>Spermatophyta</taxon>
        <taxon>Magnoliopsida</taxon>
        <taxon>eudicotyledons</taxon>
        <taxon>Gunneridae</taxon>
        <taxon>Pentapetalae</taxon>
        <taxon>rosids</taxon>
        <taxon>malvids</taxon>
        <taxon>Malvales</taxon>
        <taxon>Malvaceae</taxon>
        <taxon>Malvoideae</taxon>
        <taxon>Gossypium</taxon>
    </lineage>
</organism>
<gene>
    <name evidence="4" type="ORF">B456_013G121500</name>
</gene>
<name>A0A0D2VCR6_GOSRA</name>
<dbReference type="PANTHER" id="PTHR31147:SF66">
    <property type="entry name" value="OS05G0315700 PROTEIN"/>
    <property type="match status" value="1"/>
</dbReference>
<protein>
    <submittedName>
        <fullName evidence="4">Uncharacterized protein</fullName>
    </submittedName>
</protein>
<keyword evidence="2" id="KW-0808">Transferase</keyword>
<evidence type="ECO:0000313" key="4">
    <source>
        <dbReference type="EMBL" id="KJB80921.1"/>
    </source>
</evidence>
<keyword evidence="3" id="KW-1133">Transmembrane helix</keyword>
<dbReference type="InterPro" id="IPR050898">
    <property type="entry name" value="Plant_acyltransferase"/>
</dbReference>
<feature type="transmembrane region" description="Helical" evidence="3">
    <location>
        <begin position="231"/>
        <end position="251"/>
    </location>
</feature>
<accession>A0A0D2VCR6</accession>
<keyword evidence="3" id="KW-0812">Transmembrane</keyword>
<dbReference type="InterPro" id="IPR023213">
    <property type="entry name" value="CAT-like_dom_sf"/>
</dbReference>
<dbReference type="GO" id="GO:0016740">
    <property type="term" value="F:transferase activity"/>
    <property type="evidence" value="ECO:0007669"/>
    <property type="project" value="UniProtKB-KW"/>
</dbReference>
<keyword evidence="5" id="KW-1185">Reference proteome</keyword>
<dbReference type="OMA" id="CEYEMEL"/>